<feature type="domain" description="GB1/RHD3-type G" evidence="6">
    <location>
        <begin position="59"/>
        <end position="172"/>
    </location>
</feature>
<feature type="transmembrane region" description="Helical" evidence="4">
    <location>
        <begin position="534"/>
        <end position="552"/>
    </location>
</feature>
<comment type="caution">
    <text evidence="7">The sequence shown here is derived from an EMBL/GenBank/DDBJ whole genome shotgun (WGS) entry which is preliminary data.</text>
</comment>
<evidence type="ECO:0000256" key="2">
    <source>
        <dbReference type="ARBA" id="ARBA00023134"/>
    </source>
</evidence>
<dbReference type="InterPro" id="IPR030386">
    <property type="entry name" value="G_GB1_RHD3_dom"/>
</dbReference>
<dbReference type="PANTHER" id="PTHR10751">
    <property type="entry name" value="GUANYLATE BINDING PROTEIN"/>
    <property type="match status" value="1"/>
</dbReference>
<keyword evidence="5" id="KW-0732">Signal</keyword>
<dbReference type="FunFam" id="1.20.1000.10:FF:000002">
    <property type="entry name" value="Guanylate-binding family protein"/>
    <property type="match status" value="1"/>
</dbReference>
<dbReference type="InterPro" id="IPR015894">
    <property type="entry name" value="Guanylate-bd_N"/>
</dbReference>
<feature type="transmembrane region" description="Helical" evidence="4">
    <location>
        <begin position="485"/>
        <end position="502"/>
    </location>
</feature>
<reference evidence="7" key="2">
    <citation type="submission" date="2021-02" db="EMBL/GenBank/DDBJ databases">
        <authorList>
            <person name="Kimball J.A."/>
            <person name="Haas M.W."/>
            <person name="Macchietto M."/>
            <person name="Kono T."/>
            <person name="Duquette J."/>
            <person name="Shao M."/>
        </authorList>
    </citation>
    <scope>NUCLEOTIDE SEQUENCE</scope>
    <source>
        <tissue evidence="7">Fresh leaf tissue</tissue>
    </source>
</reference>
<accession>A0A8J5ST00</accession>
<protein>
    <recommendedName>
        <fullName evidence="6">GB1/RHD3-type G domain-containing protein</fullName>
    </recommendedName>
</protein>
<keyword evidence="4" id="KW-0472">Membrane</keyword>
<evidence type="ECO:0000256" key="3">
    <source>
        <dbReference type="PROSITE-ProRule" id="PRU01052"/>
    </source>
</evidence>
<name>A0A8J5ST00_ZIZPA</name>
<evidence type="ECO:0000256" key="5">
    <source>
        <dbReference type="SAM" id="SignalP"/>
    </source>
</evidence>
<keyword evidence="8" id="KW-1185">Reference proteome</keyword>
<keyword evidence="4" id="KW-1133">Transmembrane helix</keyword>
<dbReference type="Pfam" id="PF02263">
    <property type="entry name" value="GBP"/>
    <property type="match status" value="1"/>
</dbReference>
<dbReference type="GO" id="GO:0005525">
    <property type="term" value="F:GTP binding"/>
    <property type="evidence" value="ECO:0007669"/>
    <property type="project" value="UniProtKB-KW"/>
</dbReference>
<evidence type="ECO:0000313" key="8">
    <source>
        <dbReference type="Proteomes" id="UP000729402"/>
    </source>
</evidence>
<evidence type="ECO:0000256" key="4">
    <source>
        <dbReference type="SAM" id="Phobius"/>
    </source>
</evidence>
<feature type="signal peptide" evidence="5">
    <location>
        <begin position="1"/>
        <end position="21"/>
    </location>
</feature>
<sequence length="580" mass="66201">MGRWSAGICAVALIWLTAVAAGDLEPDDLERAFPIVEPDYGHTKLHLSEQGLEAIRRIETPIAAVGVIGPYRSGKSFLLNQLLSLSCDKGFGVGHMRDTKTKGIWVWGMPVEMDIDGSKVSVLYLDTEGFESVGKSNVYDDRIFALATVLSSVLIYNLPETVREADISRLSFAVDIAEEFYGRGKMLLLNQQSFSGLSRGISCKENLFSKWSMKPSNGCLTKVRTNILMRLTKSEIRWQLWAMTALLLACPSHIYKEQSCAKWMTKSLTLCTTLNGKEFVSFLQQILDALNKGEIPSTGSLVEIFNKAILERCLKVYMEKMDGLGLPVTVDRLQKVHEMGNDQARMLFDKQHFGKHHAAQSVLKLGDEIKKVYRNFLLANEYQSSKLCEARFSECEDKMDHLQVLKLPSMAKFNAGFLHCNRSFARDCVGPAKESYERRMTKMLSKSRALFIKEYNNKLFNWLVTFSLVMVVVGRFIIKFFLLEIIAWVMFIFLETYTRMFWSAESLYYNPAWHIIVSSWETIVYSPILDLDRWAIPIVILLSVSVLYWRCFGRRKRGRRSSLLPLHKSPLKNSSRPRSD</sequence>
<dbReference type="PROSITE" id="PS51715">
    <property type="entry name" value="G_GB1_RHD3"/>
    <property type="match status" value="1"/>
</dbReference>
<evidence type="ECO:0000256" key="1">
    <source>
        <dbReference type="ARBA" id="ARBA00022741"/>
    </source>
</evidence>
<reference evidence="7" key="1">
    <citation type="journal article" date="2021" name="bioRxiv">
        <title>Whole Genome Assembly and Annotation of Northern Wild Rice, Zizania palustris L., Supports a Whole Genome Duplication in the Zizania Genus.</title>
        <authorList>
            <person name="Haas M."/>
            <person name="Kono T."/>
            <person name="Macchietto M."/>
            <person name="Millas R."/>
            <person name="McGilp L."/>
            <person name="Shao M."/>
            <person name="Duquette J."/>
            <person name="Hirsch C.N."/>
            <person name="Kimball J."/>
        </authorList>
    </citation>
    <scope>NUCLEOTIDE SEQUENCE</scope>
    <source>
        <tissue evidence="7">Fresh leaf tissue</tissue>
    </source>
</reference>
<keyword evidence="1" id="KW-0547">Nucleotide-binding</keyword>
<feature type="chain" id="PRO_5035313663" description="GB1/RHD3-type G domain-containing protein" evidence="5">
    <location>
        <begin position="22"/>
        <end position="580"/>
    </location>
</feature>
<comment type="similarity">
    <text evidence="3">Belongs to the TRAFAC class dynamin-like GTPase superfamily. GB1/RHD3 GTPase family.</text>
</comment>
<dbReference type="GO" id="GO:0003924">
    <property type="term" value="F:GTPase activity"/>
    <property type="evidence" value="ECO:0007669"/>
    <property type="project" value="InterPro"/>
</dbReference>
<keyword evidence="4" id="KW-0812">Transmembrane</keyword>
<feature type="transmembrane region" description="Helical" evidence="4">
    <location>
        <begin position="459"/>
        <end position="478"/>
    </location>
</feature>
<dbReference type="InterPro" id="IPR003191">
    <property type="entry name" value="Guanylate-bd/ATL_C"/>
</dbReference>
<dbReference type="EMBL" id="JAAALK010000286">
    <property type="protein sequence ID" value="KAG8061446.1"/>
    <property type="molecule type" value="Genomic_DNA"/>
</dbReference>
<evidence type="ECO:0000313" key="7">
    <source>
        <dbReference type="EMBL" id="KAG8061446.1"/>
    </source>
</evidence>
<gene>
    <name evidence="7" type="ORF">GUJ93_ZPchr0003g18184</name>
</gene>
<keyword evidence="2" id="KW-0342">GTP-binding</keyword>
<organism evidence="7 8">
    <name type="scientific">Zizania palustris</name>
    <name type="common">Northern wild rice</name>
    <dbReference type="NCBI Taxonomy" id="103762"/>
    <lineage>
        <taxon>Eukaryota</taxon>
        <taxon>Viridiplantae</taxon>
        <taxon>Streptophyta</taxon>
        <taxon>Embryophyta</taxon>
        <taxon>Tracheophyta</taxon>
        <taxon>Spermatophyta</taxon>
        <taxon>Magnoliopsida</taxon>
        <taxon>Liliopsida</taxon>
        <taxon>Poales</taxon>
        <taxon>Poaceae</taxon>
        <taxon>BOP clade</taxon>
        <taxon>Oryzoideae</taxon>
        <taxon>Oryzeae</taxon>
        <taxon>Zizaniinae</taxon>
        <taxon>Zizania</taxon>
    </lineage>
</organism>
<evidence type="ECO:0000259" key="6">
    <source>
        <dbReference type="PROSITE" id="PS51715"/>
    </source>
</evidence>
<dbReference type="Pfam" id="PF02841">
    <property type="entry name" value="GBP_C"/>
    <property type="match status" value="1"/>
</dbReference>
<proteinExistence type="inferred from homology"/>
<dbReference type="AlphaFoldDB" id="A0A8J5ST00"/>
<dbReference type="OrthoDB" id="7788754at2759"/>
<dbReference type="Proteomes" id="UP000729402">
    <property type="component" value="Unassembled WGS sequence"/>
</dbReference>